<reference evidence="6 7" key="1">
    <citation type="journal article" date="2018" name="Mol. Biol. Evol.">
        <title>Broad Genomic Sampling Reveals a Smut Pathogenic Ancestry of the Fungal Clade Ustilaginomycotina.</title>
        <authorList>
            <person name="Kijpornyongpan T."/>
            <person name="Mondo S.J."/>
            <person name="Barry K."/>
            <person name="Sandor L."/>
            <person name="Lee J."/>
            <person name="Lipzen A."/>
            <person name="Pangilinan J."/>
            <person name="LaButti K."/>
            <person name="Hainaut M."/>
            <person name="Henrissat B."/>
            <person name="Grigoriev I.V."/>
            <person name="Spatafora J.W."/>
            <person name="Aime M.C."/>
        </authorList>
    </citation>
    <scope>NUCLEOTIDE SEQUENCE [LARGE SCALE GENOMIC DNA]</scope>
    <source>
        <strain evidence="6 7">MCA 5214</strain>
    </source>
</reference>
<dbReference type="GO" id="GO:0016620">
    <property type="term" value="F:oxidoreductase activity, acting on the aldehyde or oxo group of donors, NAD or NADP as acceptor"/>
    <property type="evidence" value="ECO:0007669"/>
    <property type="project" value="InterPro"/>
</dbReference>
<organism evidence="6 7">
    <name type="scientific">Jaminaea rosea</name>
    <dbReference type="NCBI Taxonomy" id="1569628"/>
    <lineage>
        <taxon>Eukaryota</taxon>
        <taxon>Fungi</taxon>
        <taxon>Dikarya</taxon>
        <taxon>Basidiomycota</taxon>
        <taxon>Ustilaginomycotina</taxon>
        <taxon>Exobasidiomycetes</taxon>
        <taxon>Microstromatales</taxon>
        <taxon>Microstromatales incertae sedis</taxon>
        <taxon>Jaminaea</taxon>
    </lineage>
</organism>
<dbReference type="STRING" id="1569628.A0A316UXP7"/>
<dbReference type="SUPFAM" id="SSF53720">
    <property type="entry name" value="ALDH-like"/>
    <property type="match status" value="1"/>
</dbReference>
<dbReference type="FunFam" id="3.40.309.10:FF:000012">
    <property type="entry name" value="Betaine aldehyde dehydrogenase"/>
    <property type="match status" value="1"/>
</dbReference>
<gene>
    <name evidence="6" type="ORF">BDZ90DRAFT_251347</name>
</gene>
<dbReference type="RefSeq" id="XP_025363285.1">
    <property type="nucleotide sequence ID" value="XM_025507729.1"/>
</dbReference>
<dbReference type="InterPro" id="IPR015590">
    <property type="entry name" value="Aldehyde_DH_dom"/>
</dbReference>
<dbReference type="InterPro" id="IPR016163">
    <property type="entry name" value="Ald_DH_C"/>
</dbReference>
<name>A0A316UXP7_9BASI</name>
<dbReference type="OrthoDB" id="310895at2759"/>
<evidence type="ECO:0000313" key="7">
    <source>
        <dbReference type="Proteomes" id="UP000245884"/>
    </source>
</evidence>
<dbReference type="InterPro" id="IPR029510">
    <property type="entry name" value="Ald_DH_CS_GLU"/>
</dbReference>
<keyword evidence="2 4" id="KW-0560">Oxidoreductase</keyword>
<dbReference type="FunFam" id="3.40.605.10:FF:000007">
    <property type="entry name" value="NAD/NADP-dependent betaine aldehyde dehydrogenase"/>
    <property type="match status" value="1"/>
</dbReference>
<accession>A0A316UXP7</accession>
<dbReference type="GeneID" id="37029552"/>
<dbReference type="Gene3D" id="3.40.605.10">
    <property type="entry name" value="Aldehyde Dehydrogenase, Chain A, domain 1"/>
    <property type="match status" value="1"/>
</dbReference>
<sequence length="512" mass="54739">MTKIEINAPNGTKLSLPDGLFIGGEWKTPRGGEQSRIPVVYPATGEKICDVAVGSSADVDDAVQAAEAALAKDWGLKSTPAKRGELMSKWADLIEKNAKELSILEAIDNGKPRWMAEQIDLADSVACLRFYAGLADKVEGKTMELDVTTKFAHTRVEPIGVCGAIIPWNYPVQMACWKLGPALAAGNCLILKPAEQTPLSALRLAELAQEAGYPAGALQVINGLGSEVGAAIASHKRIRKVAFTGSTVTGRKIMAMAASSNLKKVTLELGGKSPVLVFDDVDVEFAVPWVAMAILFNMGQDCCAGSRLYIQRGVHDAFVAKLTEAFKAVKIGDPFDDTTSHGAQVSEEQYRKILAYIAHGKDEGATLVCGGADSSSIQGVPKSGYWVEPTIFTHARKGMRIVDEEIFGPVLAVIPFDTEEEAIAMANDSEYGLGAGVFSENGARCLRVSSAIQAGTVFINNYALLSNAVPFGGYKQSGHGRELGVDAVKEWTEVKAVHWNIGEKLEWPLRAA</sequence>
<evidence type="ECO:0000256" key="4">
    <source>
        <dbReference type="RuleBase" id="RU003345"/>
    </source>
</evidence>
<dbReference type="Gene3D" id="3.40.309.10">
    <property type="entry name" value="Aldehyde Dehydrogenase, Chain A, domain 2"/>
    <property type="match status" value="1"/>
</dbReference>
<dbReference type="PANTHER" id="PTHR11699">
    <property type="entry name" value="ALDEHYDE DEHYDROGENASE-RELATED"/>
    <property type="match status" value="1"/>
</dbReference>
<proteinExistence type="inferred from homology"/>
<dbReference type="AlphaFoldDB" id="A0A316UXP7"/>
<dbReference type="InterPro" id="IPR016161">
    <property type="entry name" value="Ald_DH/histidinol_DH"/>
</dbReference>
<comment type="similarity">
    <text evidence="1 4">Belongs to the aldehyde dehydrogenase family.</text>
</comment>
<evidence type="ECO:0000313" key="6">
    <source>
        <dbReference type="EMBL" id="PWN28673.1"/>
    </source>
</evidence>
<dbReference type="Pfam" id="PF00171">
    <property type="entry name" value="Aldedh"/>
    <property type="match status" value="1"/>
</dbReference>
<evidence type="ECO:0000256" key="3">
    <source>
        <dbReference type="PROSITE-ProRule" id="PRU10007"/>
    </source>
</evidence>
<feature type="domain" description="Aldehyde dehydrogenase" evidence="5">
    <location>
        <begin position="33"/>
        <end position="497"/>
    </location>
</feature>
<keyword evidence="7" id="KW-1185">Reference proteome</keyword>
<protein>
    <submittedName>
        <fullName evidence="6">Aldehyde dehydrogenase</fullName>
    </submittedName>
</protein>
<dbReference type="EMBL" id="KZ819665">
    <property type="protein sequence ID" value="PWN28673.1"/>
    <property type="molecule type" value="Genomic_DNA"/>
</dbReference>
<evidence type="ECO:0000256" key="1">
    <source>
        <dbReference type="ARBA" id="ARBA00009986"/>
    </source>
</evidence>
<feature type="active site" evidence="3">
    <location>
        <position position="268"/>
    </location>
</feature>
<dbReference type="PROSITE" id="PS00687">
    <property type="entry name" value="ALDEHYDE_DEHYDR_GLU"/>
    <property type="match status" value="1"/>
</dbReference>
<dbReference type="InterPro" id="IPR016160">
    <property type="entry name" value="Ald_DH_CS_CYS"/>
</dbReference>
<dbReference type="PROSITE" id="PS00070">
    <property type="entry name" value="ALDEHYDE_DEHYDR_CYS"/>
    <property type="match status" value="1"/>
</dbReference>
<evidence type="ECO:0000256" key="2">
    <source>
        <dbReference type="ARBA" id="ARBA00023002"/>
    </source>
</evidence>
<dbReference type="Proteomes" id="UP000245884">
    <property type="component" value="Unassembled WGS sequence"/>
</dbReference>
<evidence type="ECO:0000259" key="5">
    <source>
        <dbReference type="Pfam" id="PF00171"/>
    </source>
</evidence>
<dbReference type="InterPro" id="IPR016162">
    <property type="entry name" value="Ald_DH_N"/>
</dbReference>